<dbReference type="RefSeq" id="WP_255923878.1">
    <property type="nucleotide sequence ID" value="NZ_JANFNG010000042.1"/>
</dbReference>
<proteinExistence type="predicted"/>
<keyword evidence="2" id="KW-1185">Reference proteome</keyword>
<name>A0ABT1Q4H8_9ACTN</name>
<evidence type="ECO:0000313" key="1">
    <source>
        <dbReference type="EMBL" id="MCQ4084797.1"/>
    </source>
</evidence>
<sequence>MATQTTTEPMAGTATIIRKASHPRVAPNLGDYERECARFDWARAREQLSGLPGGKGLNIAYEAVDRHVAHGRGGHVALRCIGRDDRVRKRMIS</sequence>
<dbReference type="EMBL" id="JANFNG010000042">
    <property type="protein sequence ID" value="MCQ4084797.1"/>
    <property type="molecule type" value="Genomic_DNA"/>
</dbReference>
<comment type="caution">
    <text evidence="1">The sequence shown here is derived from an EMBL/GenBank/DDBJ whole genome shotgun (WGS) entry which is preliminary data.</text>
</comment>
<organism evidence="1 2">
    <name type="scientific">Streptomyces humicola</name>
    <dbReference type="NCBI Taxonomy" id="2953240"/>
    <lineage>
        <taxon>Bacteria</taxon>
        <taxon>Bacillati</taxon>
        <taxon>Actinomycetota</taxon>
        <taxon>Actinomycetes</taxon>
        <taxon>Kitasatosporales</taxon>
        <taxon>Streptomycetaceae</taxon>
        <taxon>Streptomyces</taxon>
    </lineage>
</organism>
<dbReference type="Proteomes" id="UP001057702">
    <property type="component" value="Unassembled WGS sequence"/>
</dbReference>
<gene>
    <name evidence="1" type="ORF">NGB36_30560</name>
</gene>
<evidence type="ECO:0000313" key="2">
    <source>
        <dbReference type="Proteomes" id="UP001057702"/>
    </source>
</evidence>
<protein>
    <submittedName>
        <fullName evidence="1">Uncharacterized protein</fullName>
    </submittedName>
</protein>
<reference evidence="1" key="1">
    <citation type="submission" date="2022-06" db="EMBL/GenBank/DDBJ databases">
        <title>Draft genome sequence of Streptomyces sp. RB6PN25 isolated from peat swamp forest in Thailand.</title>
        <authorList>
            <person name="Duangmal K."/>
            <person name="Klaysubun C."/>
        </authorList>
    </citation>
    <scope>NUCLEOTIDE SEQUENCE</scope>
    <source>
        <strain evidence="1">RB6PN25</strain>
    </source>
</reference>
<accession>A0ABT1Q4H8</accession>